<reference evidence="3" key="1">
    <citation type="journal article" date="2019" name="PLoS Negl. Trop. Dis.">
        <title>Revisiting the worldwide diversity of Leptospira species in the environment.</title>
        <authorList>
            <person name="Vincent A.T."/>
            <person name="Schiettekatte O."/>
            <person name="Bourhy P."/>
            <person name="Veyrier F.J."/>
            <person name="Picardeau M."/>
        </authorList>
    </citation>
    <scope>NUCLEOTIDE SEQUENCE [LARGE SCALE GENOMIC DNA]</scope>
    <source>
        <strain evidence="3">201702455</strain>
    </source>
</reference>
<dbReference type="EMBL" id="RQGF01000035">
    <property type="protein sequence ID" value="TGL58925.1"/>
    <property type="molecule type" value="Genomic_DNA"/>
</dbReference>
<feature type="chain" id="PRO_5020297472" evidence="2">
    <location>
        <begin position="20"/>
        <end position="317"/>
    </location>
</feature>
<comment type="caution">
    <text evidence="3">The sequence shown here is derived from an EMBL/GenBank/DDBJ whole genome shotgun (WGS) entry which is preliminary data.</text>
</comment>
<dbReference type="Proteomes" id="UP000297762">
    <property type="component" value="Unassembled WGS sequence"/>
</dbReference>
<feature type="signal peptide" evidence="2">
    <location>
        <begin position="1"/>
        <end position="19"/>
    </location>
</feature>
<evidence type="ECO:0000313" key="3">
    <source>
        <dbReference type="EMBL" id="TGL58925.1"/>
    </source>
</evidence>
<dbReference type="AlphaFoldDB" id="A0A4V6QM51"/>
<gene>
    <name evidence="3" type="ORF">EHQ64_17965</name>
</gene>
<proteinExistence type="predicted"/>
<dbReference type="RefSeq" id="WP_135651171.1">
    <property type="nucleotide sequence ID" value="NZ_RQGF01000035.1"/>
</dbReference>
<keyword evidence="2" id="KW-0732">Signal</keyword>
<dbReference type="OrthoDB" id="331649at2"/>
<evidence type="ECO:0000256" key="1">
    <source>
        <dbReference type="SAM" id="MobiDB-lite"/>
    </source>
</evidence>
<sequence>MAQFLLIAALALGSSSAFANEASDVDASEQFMSEAQESISEELKSIYQEEVDQILSEGISYSEEERNSDFPDLDSLLTDDHSGSRIAKSSGPKKTERENISLSGVNRKDQRIGIEKNANSIWAAFGCLAGSENLLSLRNFIEQNGGGFLPLKSSKNDEVQKSDMARGLGYQSRNFIISVSCGLENLATWAMGQHWVEGDSLENDQKLDFLAGVPAIQLSQVEFSAYGKSKLRTVHLGANTLERSAIHSVSSRLAKIGGVEEGGLSIILPRVSKVEGYSEQGDFAKFGRGISQEIGEASCSSGEYKFSSGRPTPEILT</sequence>
<evidence type="ECO:0000313" key="4">
    <source>
        <dbReference type="Proteomes" id="UP000297762"/>
    </source>
</evidence>
<keyword evidence="4" id="KW-1185">Reference proteome</keyword>
<feature type="region of interest" description="Disordered" evidence="1">
    <location>
        <begin position="63"/>
        <end position="98"/>
    </location>
</feature>
<protein>
    <submittedName>
        <fullName evidence="3">Uncharacterized protein</fullName>
    </submittedName>
</protein>
<accession>A0A4V6QM51</accession>
<organism evidence="3 4">
    <name type="scientific">Leptospira sarikeiensis</name>
    <dbReference type="NCBI Taxonomy" id="2484943"/>
    <lineage>
        <taxon>Bacteria</taxon>
        <taxon>Pseudomonadati</taxon>
        <taxon>Spirochaetota</taxon>
        <taxon>Spirochaetia</taxon>
        <taxon>Leptospirales</taxon>
        <taxon>Leptospiraceae</taxon>
        <taxon>Leptospira</taxon>
    </lineage>
</organism>
<name>A0A4V6QM51_9LEPT</name>
<evidence type="ECO:0000256" key="2">
    <source>
        <dbReference type="SAM" id="SignalP"/>
    </source>
</evidence>